<sequence length="179" mass="20218">MLVKSKIKWVALGGLVLSFVSLLVHLLLAKYSSADLVRYSAITGFTEDLNVNIEGRQRRPTLCKKLEGKHAEMEADAEAKRKREQERAAAHLALQKDEEPFGHDLIKLIEFPFGPATIGKSEGQSKLHREVNNLASLEGLRDMILTVQENQISMWEKLKKVERVVCPHSDDDEDTLDDK</sequence>
<dbReference type="OrthoDB" id="1804211at2759"/>
<dbReference type="AlphaFoldDB" id="A0A834H749"/>
<comment type="caution">
    <text evidence="1">The sequence shown here is derived from an EMBL/GenBank/DDBJ whole genome shotgun (WGS) entry which is preliminary data.</text>
</comment>
<evidence type="ECO:0000313" key="2">
    <source>
        <dbReference type="Proteomes" id="UP000626092"/>
    </source>
</evidence>
<accession>A0A834H749</accession>
<proteinExistence type="predicted"/>
<gene>
    <name evidence="1" type="ORF">RHSIM_Rhsim03G0126500</name>
</gene>
<name>A0A834H749_RHOSS</name>
<dbReference type="EMBL" id="WJXA01000003">
    <property type="protein sequence ID" value="KAF7146915.1"/>
    <property type="molecule type" value="Genomic_DNA"/>
</dbReference>
<keyword evidence="2" id="KW-1185">Reference proteome</keyword>
<reference evidence="1" key="1">
    <citation type="submission" date="2019-11" db="EMBL/GenBank/DDBJ databases">
        <authorList>
            <person name="Liu Y."/>
            <person name="Hou J."/>
            <person name="Li T.-Q."/>
            <person name="Guan C.-H."/>
            <person name="Wu X."/>
            <person name="Wu H.-Z."/>
            <person name="Ling F."/>
            <person name="Zhang R."/>
            <person name="Shi X.-G."/>
            <person name="Ren J.-P."/>
            <person name="Chen E.-F."/>
            <person name="Sun J.-M."/>
        </authorList>
    </citation>
    <scope>NUCLEOTIDE SEQUENCE</scope>
    <source>
        <strain evidence="1">Adult_tree_wgs_1</strain>
        <tissue evidence="1">Leaves</tissue>
    </source>
</reference>
<organism evidence="1 2">
    <name type="scientific">Rhododendron simsii</name>
    <name type="common">Sims's rhododendron</name>
    <dbReference type="NCBI Taxonomy" id="118357"/>
    <lineage>
        <taxon>Eukaryota</taxon>
        <taxon>Viridiplantae</taxon>
        <taxon>Streptophyta</taxon>
        <taxon>Embryophyta</taxon>
        <taxon>Tracheophyta</taxon>
        <taxon>Spermatophyta</taxon>
        <taxon>Magnoliopsida</taxon>
        <taxon>eudicotyledons</taxon>
        <taxon>Gunneridae</taxon>
        <taxon>Pentapetalae</taxon>
        <taxon>asterids</taxon>
        <taxon>Ericales</taxon>
        <taxon>Ericaceae</taxon>
        <taxon>Ericoideae</taxon>
        <taxon>Rhodoreae</taxon>
        <taxon>Rhododendron</taxon>
    </lineage>
</organism>
<dbReference type="Proteomes" id="UP000626092">
    <property type="component" value="Unassembled WGS sequence"/>
</dbReference>
<evidence type="ECO:0000313" key="1">
    <source>
        <dbReference type="EMBL" id="KAF7146915.1"/>
    </source>
</evidence>
<protein>
    <submittedName>
        <fullName evidence="1">Uncharacterized protein</fullName>
    </submittedName>
</protein>